<dbReference type="Pfam" id="PF21748">
    <property type="entry name" value="UPF0150"/>
    <property type="match status" value="1"/>
</dbReference>
<gene>
    <name evidence="1" type="ORF">ASZ90_011718</name>
</gene>
<proteinExistence type="predicted"/>
<dbReference type="InterPro" id="IPR049389">
    <property type="entry name" value="TTHA0281-like"/>
</dbReference>
<dbReference type="Gene3D" id="3.30.160.250">
    <property type="match status" value="1"/>
</dbReference>
<sequence>MFAEYIQAALERAEYEVMEDDEPEPYYAHVPDLPGVWATGRTFEDCRKELVSVIEGWIALRLRFGDPIPPIDSHTINASSEPICIV</sequence>
<dbReference type="AlphaFoldDB" id="A0A0W8FCI7"/>
<organism evidence="1">
    <name type="scientific">hydrocarbon metagenome</name>
    <dbReference type="NCBI Taxonomy" id="938273"/>
    <lineage>
        <taxon>unclassified sequences</taxon>
        <taxon>metagenomes</taxon>
        <taxon>ecological metagenomes</taxon>
    </lineage>
</organism>
<evidence type="ECO:0000313" key="1">
    <source>
        <dbReference type="EMBL" id="KUG18588.1"/>
    </source>
</evidence>
<name>A0A0W8FCI7_9ZZZZ</name>
<dbReference type="SUPFAM" id="SSF143100">
    <property type="entry name" value="TTHA1013/TTHA0281-like"/>
    <property type="match status" value="1"/>
</dbReference>
<reference evidence="1" key="1">
    <citation type="journal article" date="2015" name="Proc. Natl. Acad. Sci. U.S.A.">
        <title>Networks of energetic and metabolic interactions define dynamics in microbial communities.</title>
        <authorList>
            <person name="Embree M."/>
            <person name="Liu J.K."/>
            <person name="Al-Bassam M.M."/>
            <person name="Zengler K."/>
        </authorList>
    </citation>
    <scope>NUCLEOTIDE SEQUENCE</scope>
</reference>
<accession>A0A0W8FCI7</accession>
<protein>
    <submittedName>
        <fullName evidence="1">Uncharacterized protein</fullName>
    </submittedName>
</protein>
<comment type="caution">
    <text evidence="1">The sequence shown here is derived from an EMBL/GenBank/DDBJ whole genome shotgun (WGS) entry which is preliminary data.</text>
</comment>
<dbReference type="InterPro" id="IPR035069">
    <property type="entry name" value="TTHA1013/TTHA0281-like"/>
</dbReference>
<dbReference type="EMBL" id="LNQE01001374">
    <property type="protein sequence ID" value="KUG18588.1"/>
    <property type="molecule type" value="Genomic_DNA"/>
</dbReference>